<dbReference type="PANTHER" id="PTHR38459">
    <property type="entry name" value="PROPHAGE BACTOPRENOL-LINKED GLUCOSE TRANSLOCASE HOMOLOG"/>
    <property type="match status" value="1"/>
</dbReference>
<keyword evidence="5 6" id="KW-0472">Membrane</keyword>
<dbReference type="Pfam" id="PF04138">
    <property type="entry name" value="GtrA_DPMS_TM"/>
    <property type="match status" value="1"/>
</dbReference>
<comment type="caution">
    <text evidence="8">The sequence shown here is derived from an EMBL/GenBank/DDBJ whole genome shotgun (WGS) entry which is preliminary data.</text>
</comment>
<dbReference type="PANTHER" id="PTHR38459:SF1">
    <property type="entry name" value="PROPHAGE BACTOPRENOL-LINKED GLUCOSE TRANSLOCASE HOMOLOG"/>
    <property type="match status" value="1"/>
</dbReference>
<dbReference type="STRING" id="1714264.BTO30_10810"/>
<feature type="transmembrane region" description="Helical" evidence="6">
    <location>
        <begin position="71"/>
        <end position="96"/>
    </location>
</feature>
<dbReference type="EMBL" id="MSDU01000022">
    <property type="protein sequence ID" value="OLN22230.1"/>
    <property type="molecule type" value="Genomic_DNA"/>
</dbReference>
<evidence type="ECO:0000256" key="3">
    <source>
        <dbReference type="ARBA" id="ARBA00022692"/>
    </source>
</evidence>
<dbReference type="Proteomes" id="UP000185568">
    <property type="component" value="Unassembled WGS sequence"/>
</dbReference>
<dbReference type="OrthoDB" id="2666802at2"/>
<evidence type="ECO:0000256" key="6">
    <source>
        <dbReference type="SAM" id="Phobius"/>
    </source>
</evidence>
<proteinExistence type="inferred from homology"/>
<dbReference type="GO" id="GO:0005886">
    <property type="term" value="C:plasma membrane"/>
    <property type="evidence" value="ECO:0007669"/>
    <property type="project" value="TreeGrafter"/>
</dbReference>
<evidence type="ECO:0000256" key="2">
    <source>
        <dbReference type="ARBA" id="ARBA00009399"/>
    </source>
</evidence>
<keyword evidence="3 6" id="KW-0812">Transmembrane</keyword>
<evidence type="ECO:0000256" key="4">
    <source>
        <dbReference type="ARBA" id="ARBA00022989"/>
    </source>
</evidence>
<evidence type="ECO:0000313" key="8">
    <source>
        <dbReference type="EMBL" id="OLN22230.1"/>
    </source>
</evidence>
<organism evidence="8 9">
    <name type="scientific">Domibacillus antri</name>
    <dbReference type="NCBI Taxonomy" id="1714264"/>
    <lineage>
        <taxon>Bacteria</taxon>
        <taxon>Bacillati</taxon>
        <taxon>Bacillota</taxon>
        <taxon>Bacilli</taxon>
        <taxon>Bacillales</taxon>
        <taxon>Bacillaceae</taxon>
        <taxon>Domibacillus</taxon>
    </lineage>
</organism>
<reference evidence="8 9" key="1">
    <citation type="submission" date="2016-12" db="EMBL/GenBank/DDBJ databases">
        <title>Domibacillus antri genome sequencing.</title>
        <authorList>
            <person name="Verma A."/>
            <person name="Krishnamurthi S."/>
        </authorList>
    </citation>
    <scope>NUCLEOTIDE SEQUENCE [LARGE SCALE GENOMIC DNA]</scope>
    <source>
        <strain evidence="8 9">XD80</strain>
    </source>
</reference>
<feature type="transmembrane region" description="Helical" evidence="6">
    <location>
        <begin position="12"/>
        <end position="33"/>
    </location>
</feature>
<feature type="transmembrane region" description="Helical" evidence="6">
    <location>
        <begin position="39"/>
        <end position="59"/>
    </location>
</feature>
<keyword evidence="4 6" id="KW-1133">Transmembrane helix</keyword>
<dbReference type="InterPro" id="IPR051401">
    <property type="entry name" value="GtrA_CellWall_Glycosyl"/>
</dbReference>
<evidence type="ECO:0000259" key="7">
    <source>
        <dbReference type="Pfam" id="PF04138"/>
    </source>
</evidence>
<evidence type="ECO:0000256" key="5">
    <source>
        <dbReference type="ARBA" id="ARBA00023136"/>
    </source>
</evidence>
<feature type="transmembrane region" description="Helical" evidence="6">
    <location>
        <begin position="108"/>
        <end position="126"/>
    </location>
</feature>
<evidence type="ECO:0000256" key="1">
    <source>
        <dbReference type="ARBA" id="ARBA00004141"/>
    </source>
</evidence>
<comment type="subcellular location">
    <subcellularLocation>
        <location evidence="1">Membrane</location>
        <topology evidence="1">Multi-pass membrane protein</topology>
    </subcellularLocation>
</comment>
<gene>
    <name evidence="8" type="ORF">BTO30_10810</name>
</gene>
<protein>
    <submittedName>
        <fullName evidence="8">Polysaccharide biosynthesis protein</fullName>
    </submittedName>
</protein>
<accession>A0A1Q8Q4F6</accession>
<sequence>MECHMRRKGQEFIRFVIIGAMNTCNYYVMYLLLHSAAGLTYIVSHLTAFFVSMILSFFLHSYITYRVKPTLSAFFAFPLTQLFNVTVSSLVMYVFIEYLHMNSTMAPIIAVAAAVPVTFIVTGKIFKKERVTG</sequence>
<dbReference type="InterPro" id="IPR007267">
    <property type="entry name" value="GtrA_DPMS_TM"/>
</dbReference>
<comment type="similarity">
    <text evidence="2">Belongs to the GtrA family.</text>
</comment>
<evidence type="ECO:0000313" key="9">
    <source>
        <dbReference type="Proteomes" id="UP000185568"/>
    </source>
</evidence>
<dbReference type="AlphaFoldDB" id="A0A1Q8Q4F6"/>
<keyword evidence="9" id="KW-1185">Reference proteome</keyword>
<dbReference type="GO" id="GO:0000271">
    <property type="term" value="P:polysaccharide biosynthetic process"/>
    <property type="evidence" value="ECO:0007669"/>
    <property type="project" value="InterPro"/>
</dbReference>
<feature type="domain" description="GtrA/DPMS transmembrane" evidence="7">
    <location>
        <begin position="14"/>
        <end position="122"/>
    </location>
</feature>
<name>A0A1Q8Q4F6_9BACI</name>